<feature type="transmembrane region" description="Helical" evidence="6">
    <location>
        <begin position="310"/>
        <end position="331"/>
    </location>
</feature>
<dbReference type="Pfam" id="PF07690">
    <property type="entry name" value="MFS_1"/>
    <property type="match status" value="1"/>
</dbReference>
<dbReference type="PROSITE" id="PS50850">
    <property type="entry name" value="MFS"/>
    <property type="match status" value="1"/>
</dbReference>
<protein>
    <recommendedName>
        <fullName evidence="7">Major facilitator superfamily (MFS) profile domain-containing protein</fullName>
    </recommendedName>
</protein>
<organism evidence="8 9">
    <name type="scientific">Alternaria panax</name>
    <dbReference type="NCBI Taxonomy" id="48097"/>
    <lineage>
        <taxon>Eukaryota</taxon>
        <taxon>Fungi</taxon>
        <taxon>Dikarya</taxon>
        <taxon>Ascomycota</taxon>
        <taxon>Pezizomycotina</taxon>
        <taxon>Dothideomycetes</taxon>
        <taxon>Pleosporomycetidae</taxon>
        <taxon>Pleosporales</taxon>
        <taxon>Pleosporineae</taxon>
        <taxon>Pleosporaceae</taxon>
        <taxon>Alternaria</taxon>
        <taxon>Alternaria sect. Panax</taxon>
    </lineage>
</organism>
<evidence type="ECO:0000313" key="8">
    <source>
        <dbReference type="EMBL" id="KAG9194724.1"/>
    </source>
</evidence>
<feature type="transmembrane region" description="Helical" evidence="6">
    <location>
        <begin position="271"/>
        <end position="290"/>
    </location>
</feature>
<sequence length="445" mass="48569">MDSHKIGALAMPGTIMRSASSVTTPDILVEEKNHQQYKQGMEEQATLAEEDLSDMRLAPILIAILCAAFLTAPDIKILGTAIPKITNEFQGLNMVSWYDSTKFYRYFPLKWSFLDPVYVFEIGSLIRAMAQNSTTFVVGRAVAGVGSAALVTRAFTMAALSAKPKRRRALMELVGAVYGLSSVVGLLLGGFFADTMSWRWCLYINIPIGGAAAALILFTYKTPPQVVIVKATWKEKALQMDAFSITLVMGGIVAYILALKNVGQKKPWDSSLVIGFLVGFVVILVTFIVWEIFNGERSMLPPRLLRERIFWQPSALIFFYLSAYLVLLYYLPICFQSVDNRSAINSGVLILILILAMVIGSVISGGVVSKTGYATPVMNAGAVLVTIATGLMYRFDISAGLGRWIGYQALYGIAVGLGFQLAINTAQANATIEDMSLATATVFFF</sequence>
<dbReference type="GO" id="GO:0022857">
    <property type="term" value="F:transmembrane transporter activity"/>
    <property type="evidence" value="ECO:0007669"/>
    <property type="project" value="InterPro"/>
</dbReference>
<dbReference type="Gene3D" id="1.20.1250.20">
    <property type="entry name" value="MFS general substrate transporter like domains"/>
    <property type="match status" value="1"/>
</dbReference>
<proteinExistence type="predicted"/>
<evidence type="ECO:0000256" key="5">
    <source>
        <dbReference type="ARBA" id="ARBA00023136"/>
    </source>
</evidence>
<comment type="caution">
    <text evidence="8">The sequence shown here is derived from an EMBL/GenBank/DDBJ whole genome shotgun (WGS) entry which is preliminary data.</text>
</comment>
<feature type="transmembrane region" description="Helical" evidence="6">
    <location>
        <begin position="240"/>
        <end position="259"/>
    </location>
</feature>
<dbReference type="AlphaFoldDB" id="A0AAD4NUH1"/>
<reference evidence="8" key="1">
    <citation type="submission" date="2021-07" db="EMBL/GenBank/DDBJ databases">
        <title>Genome Resource of American Ginseng Black Spot Pathogen Alternaria panax.</title>
        <authorList>
            <person name="Qiu C."/>
            <person name="Wang W."/>
            <person name="Liu Z."/>
        </authorList>
    </citation>
    <scope>NUCLEOTIDE SEQUENCE</scope>
    <source>
        <strain evidence="8">BNCC115425</strain>
    </source>
</reference>
<dbReference type="PANTHER" id="PTHR23501:SF177">
    <property type="entry name" value="MAJOR FACILITATOR SUPERFAMILY (MFS) PROFILE DOMAIN-CONTAINING PROTEIN-RELATED"/>
    <property type="match status" value="1"/>
</dbReference>
<feature type="transmembrane region" description="Helical" evidence="6">
    <location>
        <begin position="373"/>
        <end position="393"/>
    </location>
</feature>
<dbReference type="InterPro" id="IPR036259">
    <property type="entry name" value="MFS_trans_sf"/>
</dbReference>
<evidence type="ECO:0000256" key="2">
    <source>
        <dbReference type="ARBA" id="ARBA00022448"/>
    </source>
</evidence>
<dbReference type="InterPro" id="IPR020846">
    <property type="entry name" value="MFS_dom"/>
</dbReference>
<evidence type="ECO:0000256" key="4">
    <source>
        <dbReference type="ARBA" id="ARBA00022989"/>
    </source>
</evidence>
<feature type="transmembrane region" description="Helical" evidence="6">
    <location>
        <begin position="200"/>
        <end position="220"/>
    </location>
</feature>
<gene>
    <name evidence="8" type="ORF">G6011_04759</name>
</gene>
<comment type="subcellular location">
    <subcellularLocation>
        <location evidence="1">Membrane</location>
        <topology evidence="1">Multi-pass membrane protein</topology>
    </subcellularLocation>
</comment>
<feature type="transmembrane region" description="Helical" evidence="6">
    <location>
        <begin position="173"/>
        <end position="193"/>
    </location>
</feature>
<evidence type="ECO:0000256" key="3">
    <source>
        <dbReference type="ARBA" id="ARBA00022692"/>
    </source>
</evidence>
<name>A0AAD4NUH1_9PLEO</name>
<evidence type="ECO:0000259" key="7">
    <source>
        <dbReference type="PROSITE" id="PS50850"/>
    </source>
</evidence>
<evidence type="ECO:0000256" key="6">
    <source>
        <dbReference type="SAM" id="Phobius"/>
    </source>
</evidence>
<keyword evidence="3 6" id="KW-0812">Transmembrane</keyword>
<dbReference type="InterPro" id="IPR011701">
    <property type="entry name" value="MFS"/>
</dbReference>
<feature type="transmembrane region" description="Helical" evidence="6">
    <location>
        <begin position="405"/>
        <end position="423"/>
    </location>
</feature>
<dbReference type="EMBL" id="JAANER010000002">
    <property type="protein sequence ID" value="KAG9194724.1"/>
    <property type="molecule type" value="Genomic_DNA"/>
</dbReference>
<dbReference type="PANTHER" id="PTHR23501">
    <property type="entry name" value="MAJOR FACILITATOR SUPERFAMILY"/>
    <property type="match status" value="1"/>
</dbReference>
<dbReference type="Proteomes" id="UP001199106">
    <property type="component" value="Unassembled WGS sequence"/>
</dbReference>
<dbReference type="Gene3D" id="1.20.1720.10">
    <property type="entry name" value="Multidrug resistance protein D"/>
    <property type="match status" value="1"/>
</dbReference>
<feature type="transmembrane region" description="Helical" evidence="6">
    <location>
        <begin position="57"/>
        <end position="75"/>
    </location>
</feature>
<evidence type="ECO:0000256" key="1">
    <source>
        <dbReference type="ARBA" id="ARBA00004141"/>
    </source>
</evidence>
<feature type="transmembrane region" description="Helical" evidence="6">
    <location>
        <begin position="137"/>
        <end position="161"/>
    </location>
</feature>
<evidence type="ECO:0000313" key="9">
    <source>
        <dbReference type="Proteomes" id="UP001199106"/>
    </source>
</evidence>
<dbReference type="GO" id="GO:0005886">
    <property type="term" value="C:plasma membrane"/>
    <property type="evidence" value="ECO:0007669"/>
    <property type="project" value="TreeGrafter"/>
</dbReference>
<keyword evidence="5 6" id="KW-0472">Membrane</keyword>
<keyword evidence="4 6" id="KW-1133">Transmembrane helix</keyword>
<feature type="transmembrane region" description="Helical" evidence="6">
    <location>
        <begin position="343"/>
        <end position="367"/>
    </location>
</feature>
<keyword evidence="9" id="KW-1185">Reference proteome</keyword>
<feature type="domain" description="Major facilitator superfamily (MFS) profile" evidence="7">
    <location>
        <begin position="1"/>
        <end position="445"/>
    </location>
</feature>
<keyword evidence="2" id="KW-0813">Transport</keyword>
<accession>A0AAD4NUH1</accession>
<dbReference type="SUPFAM" id="SSF103473">
    <property type="entry name" value="MFS general substrate transporter"/>
    <property type="match status" value="1"/>
</dbReference>